<protein>
    <submittedName>
        <fullName evidence="3">Uncharacterized protein</fullName>
    </submittedName>
</protein>
<reference evidence="3" key="1">
    <citation type="submission" date="2022-11" db="UniProtKB">
        <authorList>
            <consortium name="WormBaseParasite"/>
        </authorList>
    </citation>
    <scope>IDENTIFICATION</scope>
</reference>
<accession>A0A915L877</accession>
<keyword evidence="1" id="KW-1133">Transmembrane helix</keyword>
<evidence type="ECO:0000256" key="1">
    <source>
        <dbReference type="SAM" id="Phobius"/>
    </source>
</evidence>
<sequence length="202" mass="22606">MEPGVYTCNLTVRFRICVPFFEYSQVFLAPNKITVAVAERCLPLDDPSARFTTTTEGVGETIATTVALGNETGASIYMSLLQVMVYLFGNGRRSEALEVQSVKNNATKVQWLLVGGGGIASVFIIAVFVAAVIKSRNKRKKIVNPPPFKNGFEENEFKDRFEENEFKDGFQENDFKDETAFPITVENRTKLRRSSILIRICS</sequence>
<proteinExistence type="predicted"/>
<feature type="transmembrane region" description="Helical" evidence="1">
    <location>
        <begin position="111"/>
        <end position="133"/>
    </location>
</feature>
<dbReference type="Proteomes" id="UP000887565">
    <property type="component" value="Unplaced"/>
</dbReference>
<evidence type="ECO:0000313" key="2">
    <source>
        <dbReference type="Proteomes" id="UP000887565"/>
    </source>
</evidence>
<organism evidence="2 3">
    <name type="scientific">Romanomermis culicivorax</name>
    <name type="common">Nematode worm</name>
    <dbReference type="NCBI Taxonomy" id="13658"/>
    <lineage>
        <taxon>Eukaryota</taxon>
        <taxon>Metazoa</taxon>
        <taxon>Ecdysozoa</taxon>
        <taxon>Nematoda</taxon>
        <taxon>Enoplea</taxon>
        <taxon>Dorylaimia</taxon>
        <taxon>Mermithida</taxon>
        <taxon>Mermithoidea</taxon>
        <taxon>Mermithidae</taxon>
        <taxon>Romanomermis</taxon>
    </lineage>
</organism>
<evidence type="ECO:0000313" key="3">
    <source>
        <dbReference type="WBParaSite" id="nRc.2.0.1.t47320-RA"/>
    </source>
</evidence>
<keyword evidence="1" id="KW-0812">Transmembrane</keyword>
<keyword evidence="1" id="KW-0472">Membrane</keyword>
<keyword evidence="2" id="KW-1185">Reference proteome</keyword>
<name>A0A915L877_ROMCU</name>
<dbReference type="AlphaFoldDB" id="A0A915L877"/>
<dbReference type="WBParaSite" id="nRc.2.0.1.t47320-RA">
    <property type="protein sequence ID" value="nRc.2.0.1.t47320-RA"/>
    <property type="gene ID" value="nRc.2.0.1.g47320"/>
</dbReference>